<dbReference type="EMBL" id="HE978318">
    <property type="protein sequence ID" value="CCK70428.1"/>
    <property type="molecule type" value="Genomic_DNA"/>
</dbReference>
<evidence type="ECO:0000259" key="2">
    <source>
        <dbReference type="PROSITE" id="PS50815"/>
    </source>
</evidence>
<dbReference type="GO" id="GO:0070987">
    <property type="term" value="P:error-free translesion synthesis"/>
    <property type="evidence" value="ECO:0007669"/>
    <property type="project" value="EnsemblFungi"/>
</dbReference>
<reference evidence="4" key="2">
    <citation type="submission" date="2012-08" db="EMBL/GenBank/DDBJ databases">
        <title>Genome sequence of Kazachstania naganishii.</title>
        <authorList>
            <person name="Gordon J.L."/>
            <person name="Armisen D."/>
            <person name="Proux-Wera E."/>
            <person name="OhEigeartaigh S.S."/>
            <person name="Byrne K.P."/>
            <person name="Wolfe K.H."/>
        </authorList>
    </citation>
    <scope>NUCLEOTIDE SEQUENCE [LARGE SCALE GENOMIC DNA]</scope>
    <source>
        <strain evidence="4">ATCC MYA-139 / BCRC 22969 / CBS 8797 / CCRC 22969 / KCTC 17520 / NBRC 10181 / NCYC 3082</strain>
    </source>
</reference>
<dbReference type="GO" id="GO:0000785">
    <property type="term" value="C:chromatin"/>
    <property type="evidence" value="ECO:0007669"/>
    <property type="project" value="EnsemblFungi"/>
</dbReference>
<dbReference type="InterPro" id="IPR045091">
    <property type="entry name" value="Mad2-like"/>
</dbReference>
<organism evidence="3 4">
    <name type="scientific">Huiozyma naganishii (strain ATCC MYA-139 / BCRC 22969 / CBS 8797 / KCTC 17520 / NBRC 10181 / NCYC 3082 / Yp74L-3)</name>
    <name type="common">Yeast</name>
    <name type="synonym">Kazachstania naganishii</name>
    <dbReference type="NCBI Taxonomy" id="1071383"/>
    <lineage>
        <taxon>Eukaryota</taxon>
        <taxon>Fungi</taxon>
        <taxon>Dikarya</taxon>
        <taxon>Ascomycota</taxon>
        <taxon>Saccharomycotina</taxon>
        <taxon>Saccharomycetes</taxon>
        <taxon>Saccharomycetales</taxon>
        <taxon>Saccharomycetaceae</taxon>
        <taxon>Huiozyma</taxon>
    </lineage>
</organism>
<dbReference type="GeneID" id="34526128"/>
<dbReference type="AlphaFoldDB" id="J7RLL8"/>
<evidence type="ECO:0000256" key="1">
    <source>
        <dbReference type="ARBA" id="ARBA00010348"/>
    </source>
</evidence>
<gene>
    <name evidence="3" type="primary">KNAG0E01660</name>
    <name evidence="3" type="ordered locus">KNAG_0E01660</name>
</gene>
<dbReference type="GO" id="GO:0005739">
    <property type="term" value="C:mitochondrion"/>
    <property type="evidence" value="ECO:0007669"/>
    <property type="project" value="EnsemblFungi"/>
</dbReference>
<dbReference type="GO" id="GO:0016035">
    <property type="term" value="C:zeta DNA polymerase complex"/>
    <property type="evidence" value="ECO:0007669"/>
    <property type="project" value="EnsemblFungi"/>
</dbReference>
<name>J7RLL8_HUIN7</name>
<dbReference type="eggNOG" id="ENOG502QZWG">
    <property type="taxonomic scope" value="Eukaryota"/>
</dbReference>
<dbReference type="Gene3D" id="3.30.900.10">
    <property type="entry name" value="HORMA domain"/>
    <property type="match status" value="1"/>
</dbReference>
<keyword evidence="4" id="KW-1185">Reference proteome</keyword>
<dbReference type="OrthoDB" id="21254at2759"/>
<dbReference type="RefSeq" id="XP_022464674.1">
    <property type="nucleotide sequence ID" value="XM_022608149.1"/>
</dbReference>
<dbReference type="OMA" id="CFINLIL"/>
<dbReference type="PANTHER" id="PTHR11842">
    <property type="entry name" value="MITOTIC SPINDLE ASSEMBLY CHECKPOINT PROTEIN MAD2"/>
    <property type="match status" value="1"/>
</dbReference>
<accession>J7RLL8</accession>
<dbReference type="HOGENOM" id="CLU_1129615_0_0_1"/>
<dbReference type="PANTHER" id="PTHR11842:SF10">
    <property type="entry name" value="MITOTIC SPINDLE ASSEMBLY CHECKPOINT PROTEIN MAD2B"/>
    <property type="match status" value="1"/>
</dbReference>
<feature type="domain" description="HORMA" evidence="2">
    <location>
        <begin position="3"/>
        <end position="206"/>
    </location>
</feature>
<sequence length="247" mass="28496">MNQWVAKWLRIYLKSYISLILYHRNVYPAVSFELTTYQSFNLPQFIPVSRHEGLISYIEELVTDLLSKLIHTYRVSVCILDSQDESRVLERYVLDFSEFKHTENQGVVTETEVFDEFRTSLNSLITRLEKLPSVRNGAVSFEIAIGTVQLELGHAIETGWDLRSQEQLDAFERDVNWVKCDEDEGLGELPAQLQSQQPTPRIKMMALVGCDAGPLVIHSFIEMVMFTNQGNSGTVYSQYDEDYSFQF</sequence>
<dbReference type="Pfam" id="PF02301">
    <property type="entry name" value="HORMA"/>
    <property type="match status" value="1"/>
</dbReference>
<dbReference type="Proteomes" id="UP000006310">
    <property type="component" value="Chromosome 5"/>
</dbReference>
<dbReference type="PROSITE" id="PS50815">
    <property type="entry name" value="HORMA"/>
    <property type="match status" value="1"/>
</dbReference>
<evidence type="ECO:0000313" key="3">
    <source>
        <dbReference type="EMBL" id="CCK70428.1"/>
    </source>
</evidence>
<dbReference type="SUPFAM" id="SSF56019">
    <property type="entry name" value="The spindle assembly checkpoint protein mad2"/>
    <property type="match status" value="1"/>
</dbReference>
<dbReference type="InterPro" id="IPR036570">
    <property type="entry name" value="HORMA_dom_sf"/>
</dbReference>
<dbReference type="GO" id="GO:0042276">
    <property type="term" value="P:error-prone translesion synthesis"/>
    <property type="evidence" value="ECO:0007669"/>
    <property type="project" value="EnsemblFungi"/>
</dbReference>
<dbReference type="KEGG" id="kng:KNAG_0E01660"/>
<dbReference type="STRING" id="1071383.J7RLL8"/>
<evidence type="ECO:0000313" key="4">
    <source>
        <dbReference type="Proteomes" id="UP000006310"/>
    </source>
</evidence>
<proteinExistence type="inferred from homology"/>
<dbReference type="GO" id="GO:0003887">
    <property type="term" value="F:DNA-directed DNA polymerase activity"/>
    <property type="evidence" value="ECO:0007669"/>
    <property type="project" value="EnsemblFungi"/>
</dbReference>
<comment type="similarity">
    <text evidence="1">Belongs to the MAD2 family.</text>
</comment>
<dbReference type="InterPro" id="IPR003511">
    <property type="entry name" value="HORMA_dom"/>
</dbReference>
<protein>
    <recommendedName>
        <fullName evidence="2">HORMA domain-containing protein</fullName>
    </recommendedName>
</protein>
<reference evidence="3 4" key="1">
    <citation type="journal article" date="2011" name="Proc. Natl. Acad. Sci. U.S.A.">
        <title>Evolutionary erosion of yeast sex chromosomes by mating-type switching accidents.</title>
        <authorList>
            <person name="Gordon J.L."/>
            <person name="Armisen D."/>
            <person name="Proux-Wera E."/>
            <person name="Oheigeartaigh S.S."/>
            <person name="Byrne K.P."/>
            <person name="Wolfe K.H."/>
        </authorList>
    </citation>
    <scope>NUCLEOTIDE SEQUENCE [LARGE SCALE GENOMIC DNA]</scope>
    <source>
        <strain evidence="4">ATCC MYA-139 / BCRC 22969 / CBS 8797 / CCRC 22969 / KCTC 17520 / NBRC 10181 / NCYC 3082</strain>
    </source>
</reference>